<evidence type="ECO:0000259" key="1">
    <source>
        <dbReference type="Pfam" id="PF00675"/>
    </source>
</evidence>
<dbReference type="AlphaFoldDB" id="A0A2P8CG47"/>
<dbReference type="Proteomes" id="UP000240621">
    <property type="component" value="Unassembled WGS sequence"/>
</dbReference>
<proteinExistence type="predicted"/>
<dbReference type="EMBL" id="BLAU01000001">
    <property type="protein sequence ID" value="GET23492.1"/>
    <property type="molecule type" value="Genomic_DNA"/>
</dbReference>
<dbReference type="GO" id="GO:0046872">
    <property type="term" value="F:metal ion binding"/>
    <property type="evidence" value="ECO:0007669"/>
    <property type="project" value="InterPro"/>
</dbReference>
<organism evidence="4 5">
    <name type="scientific">Prolixibacter denitrificans</name>
    <dbReference type="NCBI Taxonomy" id="1541063"/>
    <lineage>
        <taxon>Bacteria</taxon>
        <taxon>Pseudomonadati</taxon>
        <taxon>Bacteroidota</taxon>
        <taxon>Bacteroidia</taxon>
        <taxon>Marinilabiliales</taxon>
        <taxon>Prolixibacteraceae</taxon>
        <taxon>Prolixibacter</taxon>
    </lineage>
</organism>
<dbReference type="InterPro" id="IPR007863">
    <property type="entry name" value="Peptidase_M16_C"/>
</dbReference>
<dbReference type="Pfam" id="PF00675">
    <property type="entry name" value="Peptidase_M16"/>
    <property type="match status" value="1"/>
</dbReference>
<dbReference type="OrthoDB" id="9811314at2"/>
<evidence type="ECO:0000313" key="4">
    <source>
        <dbReference type="EMBL" id="PSK83951.1"/>
    </source>
</evidence>
<reference evidence="4 5" key="1">
    <citation type="submission" date="2018-03" db="EMBL/GenBank/DDBJ databases">
        <title>Genomic Encyclopedia of Archaeal and Bacterial Type Strains, Phase II (KMG-II): from individual species to whole genera.</title>
        <authorList>
            <person name="Goeker M."/>
        </authorList>
    </citation>
    <scope>NUCLEOTIDE SEQUENCE [LARGE SCALE GENOMIC DNA]</scope>
    <source>
        <strain evidence="4 5">DSM 27267</strain>
    </source>
</reference>
<dbReference type="InterPro" id="IPR050361">
    <property type="entry name" value="MPP/UQCRC_Complex"/>
</dbReference>
<protein>
    <submittedName>
        <fullName evidence="4">Putative Zn-dependent peptidase</fullName>
    </submittedName>
</protein>
<reference evidence="3 6" key="2">
    <citation type="submission" date="2019-10" db="EMBL/GenBank/DDBJ databases">
        <title>Prolixibacter strains distinguished by the presence of nitrate reductase genes were adept at nitrate-dependent anaerobic corrosion of metallic iron and carbon steel.</title>
        <authorList>
            <person name="Iino T."/>
            <person name="Shono N."/>
            <person name="Ito K."/>
            <person name="Nakamura R."/>
            <person name="Sueoka K."/>
            <person name="Harayama S."/>
            <person name="Ohkuma M."/>
        </authorList>
    </citation>
    <scope>NUCLEOTIDE SEQUENCE [LARGE SCALE GENOMIC DNA]</scope>
    <source>
        <strain evidence="3 6">MIC1-1</strain>
    </source>
</reference>
<dbReference type="Gene3D" id="3.30.830.10">
    <property type="entry name" value="Metalloenzyme, LuxS/M16 peptidase-like"/>
    <property type="match status" value="2"/>
</dbReference>
<accession>A0A2P8CG47</accession>
<sequence>MINPDRNQQPDISPVGKINFLEPEKHQLSNGSSVYLMHGGEQEIVKLDFLFRAGSWYDKRKLDSVMAASMLHEGTSSRTAAQLADTFDFYGAQFNASPYYDNSYVSFLSLKKHLPTLLPVVSDILRDSVFPENEFEILRQKRKQKALVDSKTVGITAQRTFLRKVMGNHHPYAPISSFDLYDKVTRDHAHEFYRNHYTSERMNIIASGLVDKETLAILEESFGTPWGGSTNDAPDISLLQLPAPEKVDIHKKGASQNAIAIGRLMPTLNHPDYPALKVLITLLGGFYGSRLMKNLREDKGYTYSVHTSSIPFLHQGIFLTFSEVGTEVSADAVKQIYHEMERLQNELVPEDELEMVRSYMMGRVLREFDGPFAMSQSFETIFEFGLTYGYYERLIETIRNITPTEIQNLAQQYLSPDSMTQVVAGHL</sequence>
<dbReference type="InterPro" id="IPR011765">
    <property type="entry name" value="Pept_M16_N"/>
</dbReference>
<evidence type="ECO:0000259" key="2">
    <source>
        <dbReference type="Pfam" id="PF05193"/>
    </source>
</evidence>
<feature type="domain" description="Peptidase M16 N-terminal" evidence="1">
    <location>
        <begin position="43"/>
        <end position="140"/>
    </location>
</feature>
<dbReference type="EMBL" id="PYGC01000003">
    <property type="protein sequence ID" value="PSK83951.1"/>
    <property type="molecule type" value="Genomic_DNA"/>
</dbReference>
<dbReference type="SUPFAM" id="SSF63411">
    <property type="entry name" value="LuxS/MPP-like metallohydrolase"/>
    <property type="match status" value="2"/>
</dbReference>
<evidence type="ECO:0000313" key="3">
    <source>
        <dbReference type="EMBL" id="GET23492.1"/>
    </source>
</evidence>
<feature type="domain" description="Peptidase M16 C-terminal" evidence="2">
    <location>
        <begin position="183"/>
        <end position="358"/>
    </location>
</feature>
<dbReference type="PANTHER" id="PTHR11851">
    <property type="entry name" value="METALLOPROTEASE"/>
    <property type="match status" value="1"/>
</dbReference>
<dbReference type="Pfam" id="PF05193">
    <property type="entry name" value="Peptidase_M16_C"/>
    <property type="match status" value="1"/>
</dbReference>
<evidence type="ECO:0000313" key="6">
    <source>
        <dbReference type="Proteomes" id="UP000396862"/>
    </source>
</evidence>
<evidence type="ECO:0000313" key="5">
    <source>
        <dbReference type="Proteomes" id="UP000240621"/>
    </source>
</evidence>
<dbReference type="PANTHER" id="PTHR11851:SF224">
    <property type="entry name" value="PROCESSING PROTEASE"/>
    <property type="match status" value="1"/>
</dbReference>
<name>A0A2P8CG47_9BACT</name>
<dbReference type="RefSeq" id="WP_106541774.1">
    <property type="nucleotide sequence ID" value="NZ_BLAU01000001.1"/>
</dbReference>
<dbReference type="Proteomes" id="UP000396862">
    <property type="component" value="Unassembled WGS sequence"/>
</dbReference>
<dbReference type="InterPro" id="IPR011249">
    <property type="entry name" value="Metalloenz_LuxS/M16"/>
</dbReference>
<gene>
    <name evidence="4" type="ORF">CLV93_103369</name>
    <name evidence="3" type="ORF">JCM18694_37380</name>
</gene>
<comment type="caution">
    <text evidence="4">The sequence shown here is derived from an EMBL/GenBank/DDBJ whole genome shotgun (WGS) entry which is preliminary data.</text>
</comment>
<keyword evidence="6" id="KW-1185">Reference proteome</keyword>